<evidence type="ECO:0000256" key="5">
    <source>
        <dbReference type="ARBA" id="ARBA00023040"/>
    </source>
</evidence>
<feature type="transmembrane region" description="Helical" evidence="11">
    <location>
        <begin position="203"/>
        <end position="224"/>
    </location>
</feature>
<evidence type="ECO:0000256" key="9">
    <source>
        <dbReference type="RuleBase" id="RU000688"/>
    </source>
</evidence>
<dbReference type="GO" id="GO:0051378">
    <property type="term" value="F:serotonin binding"/>
    <property type="evidence" value="ECO:0007669"/>
    <property type="project" value="TreeGrafter"/>
</dbReference>
<keyword evidence="2" id="KW-1003">Cell membrane</keyword>
<dbReference type="GO" id="GO:0045202">
    <property type="term" value="C:synapse"/>
    <property type="evidence" value="ECO:0007669"/>
    <property type="project" value="GOC"/>
</dbReference>
<evidence type="ECO:0000256" key="1">
    <source>
        <dbReference type="ARBA" id="ARBA00004651"/>
    </source>
</evidence>
<evidence type="ECO:0000313" key="14">
    <source>
        <dbReference type="Proteomes" id="UP000245119"/>
    </source>
</evidence>
<keyword evidence="3 9" id="KW-0812">Transmembrane</keyword>
<evidence type="ECO:0000256" key="4">
    <source>
        <dbReference type="ARBA" id="ARBA00022989"/>
    </source>
</evidence>
<dbReference type="GO" id="GO:0007187">
    <property type="term" value="P:G protein-coupled receptor signaling pathway, coupled to cyclic nucleotide second messenger"/>
    <property type="evidence" value="ECO:0007669"/>
    <property type="project" value="TreeGrafter"/>
</dbReference>
<organism evidence="13 14">
    <name type="scientific">Pomacea canaliculata</name>
    <name type="common">Golden apple snail</name>
    <dbReference type="NCBI Taxonomy" id="400727"/>
    <lineage>
        <taxon>Eukaryota</taxon>
        <taxon>Metazoa</taxon>
        <taxon>Spiralia</taxon>
        <taxon>Lophotrochozoa</taxon>
        <taxon>Mollusca</taxon>
        <taxon>Gastropoda</taxon>
        <taxon>Caenogastropoda</taxon>
        <taxon>Architaenioglossa</taxon>
        <taxon>Ampullarioidea</taxon>
        <taxon>Ampullariidae</taxon>
        <taxon>Pomacea</taxon>
    </lineage>
</organism>
<feature type="transmembrane region" description="Helical" evidence="11">
    <location>
        <begin position="75"/>
        <end position="98"/>
    </location>
</feature>
<feature type="region of interest" description="Disordered" evidence="10">
    <location>
        <begin position="258"/>
        <end position="298"/>
    </location>
</feature>
<dbReference type="PANTHER" id="PTHR24247:SF193">
    <property type="entry name" value="BETA-2 ADRENERGIC RECEPTOR-LIKE"/>
    <property type="match status" value="1"/>
</dbReference>
<evidence type="ECO:0000256" key="10">
    <source>
        <dbReference type="SAM" id="MobiDB-lite"/>
    </source>
</evidence>
<dbReference type="Gene3D" id="1.20.1070.10">
    <property type="entry name" value="Rhodopsin 7-helix transmembrane proteins"/>
    <property type="match status" value="1"/>
</dbReference>
<comment type="subcellular location">
    <subcellularLocation>
        <location evidence="1">Cell membrane</location>
        <topology evidence="1">Multi-pass membrane protein</topology>
    </subcellularLocation>
</comment>
<dbReference type="GO" id="GO:0030594">
    <property type="term" value="F:neurotransmitter receptor activity"/>
    <property type="evidence" value="ECO:0007669"/>
    <property type="project" value="TreeGrafter"/>
</dbReference>
<evidence type="ECO:0000256" key="3">
    <source>
        <dbReference type="ARBA" id="ARBA00022692"/>
    </source>
</evidence>
<dbReference type="Proteomes" id="UP000245119">
    <property type="component" value="Linkage Group LG9"/>
</dbReference>
<dbReference type="PROSITE" id="PS00237">
    <property type="entry name" value="G_PROTEIN_RECEP_F1_1"/>
    <property type="match status" value="1"/>
</dbReference>
<evidence type="ECO:0000313" key="13">
    <source>
        <dbReference type="EMBL" id="PVD25154.1"/>
    </source>
</evidence>
<dbReference type="Pfam" id="PF00001">
    <property type="entry name" value="7tm_1"/>
    <property type="match status" value="1"/>
</dbReference>
<dbReference type="AlphaFoldDB" id="A0A2T7NVH6"/>
<evidence type="ECO:0000256" key="8">
    <source>
        <dbReference type="ARBA" id="ARBA00023224"/>
    </source>
</evidence>
<comment type="similarity">
    <text evidence="9">Belongs to the G-protein coupled receptor 1 family.</text>
</comment>
<dbReference type="CDD" id="cd00637">
    <property type="entry name" value="7tm_classA_rhodopsin-like"/>
    <property type="match status" value="1"/>
</dbReference>
<dbReference type="PANTHER" id="PTHR24247">
    <property type="entry name" value="5-HYDROXYTRYPTAMINE RECEPTOR"/>
    <property type="match status" value="1"/>
</dbReference>
<feature type="transmembrane region" description="Helical" evidence="11">
    <location>
        <begin position="38"/>
        <end position="63"/>
    </location>
</feature>
<protein>
    <recommendedName>
        <fullName evidence="12">G-protein coupled receptors family 1 profile domain-containing protein</fullName>
    </recommendedName>
</protein>
<proteinExistence type="inferred from homology"/>
<dbReference type="EMBL" id="PZQS01000009">
    <property type="protein sequence ID" value="PVD25154.1"/>
    <property type="molecule type" value="Genomic_DNA"/>
</dbReference>
<feature type="transmembrane region" description="Helical" evidence="11">
    <location>
        <begin position="303"/>
        <end position="321"/>
    </location>
</feature>
<sequence>MLWLLHPSWSRAVAVVWTPSPDESREEELACPLLMLGGGAALAIIAVVTMLLNLLLIFAILVNRQSRSRSFPLHIVNLAASGILQGAGVLPLWSYYLISGTWLHGDDVCRWWLAADIMATCASALAIIFMACDRFVYLVCWKHVQEGSKYVLCCTLLALAWLLALTLTLLLSLTEDTHANSSGTGPLEGNHCLWGDEKRGTVAIARVIVYSLGAGLGAGLSLALTTLSCLSRGVDVLPIEEDDWQKKEQFLAEEPLNTEHAGSVLRSLPPPPGQGRPLSTNFRHPDERSSEGDRHDEREQWRGQVVSLVVVAVGWALMWLPSHLCIFADVLGLDWELSSEVVGVFVVVGYANAAITPLLWLLHKPIRSVVADVLCCRCCQLDDFDDEDEDEGDDEVFEEVFQETRPHRPALRSTKIAC</sequence>
<evidence type="ECO:0000256" key="2">
    <source>
        <dbReference type="ARBA" id="ARBA00022475"/>
    </source>
</evidence>
<dbReference type="GO" id="GO:0007198">
    <property type="term" value="P:adenylate cyclase-inhibiting serotonin receptor signaling pathway"/>
    <property type="evidence" value="ECO:0007669"/>
    <property type="project" value="TreeGrafter"/>
</dbReference>
<dbReference type="InterPro" id="IPR000276">
    <property type="entry name" value="GPCR_Rhodpsn"/>
</dbReference>
<gene>
    <name evidence="13" type="ORF">C0Q70_15652</name>
</gene>
<evidence type="ECO:0000256" key="6">
    <source>
        <dbReference type="ARBA" id="ARBA00023136"/>
    </source>
</evidence>
<evidence type="ECO:0000259" key="12">
    <source>
        <dbReference type="PROSITE" id="PS50262"/>
    </source>
</evidence>
<evidence type="ECO:0000256" key="11">
    <source>
        <dbReference type="SAM" id="Phobius"/>
    </source>
</evidence>
<dbReference type="GO" id="GO:0005886">
    <property type="term" value="C:plasma membrane"/>
    <property type="evidence" value="ECO:0007669"/>
    <property type="project" value="UniProtKB-SubCell"/>
</dbReference>
<keyword evidence="4 11" id="KW-1133">Transmembrane helix</keyword>
<dbReference type="GO" id="GO:0030425">
    <property type="term" value="C:dendrite"/>
    <property type="evidence" value="ECO:0007669"/>
    <property type="project" value="TreeGrafter"/>
</dbReference>
<dbReference type="InterPro" id="IPR017452">
    <property type="entry name" value="GPCR_Rhodpsn_7TM"/>
</dbReference>
<dbReference type="SUPFAM" id="SSF81321">
    <property type="entry name" value="Family A G protein-coupled receptor-like"/>
    <property type="match status" value="1"/>
</dbReference>
<feature type="domain" description="G-protein coupled receptors family 1 profile" evidence="12">
    <location>
        <begin position="52"/>
        <end position="360"/>
    </location>
</feature>
<name>A0A2T7NVH6_POMCA</name>
<keyword evidence="5 9" id="KW-0297">G-protein coupled receptor</keyword>
<feature type="compositionally biased region" description="Basic and acidic residues" evidence="10">
    <location>
        <begin position="283"/>
        <end position="298"/>
    </location>
</feature>
<evidence type="ECO:0000256" key="7">
    <source>
        <dbReference type="ARBA" id="ARBA00023170"/>
    </source>
</evidence>
<dbReference type="PROSITE" id="PS50262">
    <property type="entry name" value="G_PROTEIN_RECEP_F1_2"/>
    <property type="match status" value="1"/>
</dbReference>
<reference evidence="13 14" key="1">
    <citation type="submission" date="2018-04" db="EMBL/GenBank/DDBJ databases">
        <title>The genome of golden apple snail Pomacea canaliculata provides insight into stress tolerance and invasive adaptation.</title>
        <authorList>
            <person name="Liu C."/>
            <person name="Liu B."/>
            <person name="Ren Y."/>
            <person name="Zhang Y."/>
            <person name="Wang H."/>
            <person name="Li S."/>
            <person name="Jiang F."/>
            <person name="Yin L."/>
            <person name="Zhang G."/>
            <person name="Qian W."/>
            <person name="Fan W."/>
        </authorList>
    </citation>
    <scope>NUCLEOTIDE SEQUENCE [LARGE SCALE GENOMIC DNA]</scope>
    <source>
        <strain evidence="13">SZHN2017</strain>
        <tissue evidence="13">Muscle</tissue>
    </source>
</reference>
<feature type="transmembrane region" description="Helical" evidence="11">
    <location>
        <begin position="110"/>
        <end position="129"/>
    </location>
</feature>
<keyword evidence="14" id="KW-1185">Reference proteome</keyword>
<feature type="transmembrane region" description="Helical" evidence="11">
    <location>
        <begin position="150"/>
        <end position="173"/>
    </location>
</feature>
<dbReference type="GO" id="GO:0004993">
    <property type="term" value="F:G protein-coupled serotonin receptor activity"/>
    <property type="evidence" value="ECO:0007669"/>
    <property type="project" value="TreeGrafter"/>
</dbReference>
<keyword evidence="8 9" id="KW-0807">Transducer</keyword>
<comment type="caution">
    <text evidence="13">The sequence shown here is derived from an EMBL/GenBank/DDBJ whole genome shotgun (WGS) entry which is preliminary data.</text>
</comment>
<dbReference type="GO" id="GO:0007268">
    <property type="term" value="P:chemical synaptic transmission"/>
    <property type="evidence" value="ECO:0007669"/>
    <property type="project" value="TreeGrafter"/>
</dbReference>
<dbReference type="PRINTS" id="PR00237">
    <property type="entry name" value="GPCRRHODOPSN"/>
</dbReference>
<keyword evidence="6 11" id="KW-0472">Membrane</keyword>
<keyword evidence="7 9" id="KW-0675">Receptor</keyword>
<feature type="transmembrane region" description="Helical" evidence="11">
    <location>
        <begin position="341"/>
        <end position="362"/>
    </location>
</feature>
<accession>A0A2T7NVH6</accession>